<evidence type="ECO:0000256" key="4">
    <source>
        <dbReference type="ARBA" id="ARBA00022692"/>
    </source>
</evidence>
<dbReference type="PANTHER" id="PTHR33281">
    <property type="entry name" value="UPF0187 PROTEIN YNEE"/>
    <property type="match status" value="1"/>
</dbReference>
<dbReference type="AlphaFoldDB" id="A0A0T5VVE7"/>
<keyword evidence="4 9" id="KW-0812">Transmembrane</keyword>
<name>A0A0T5VVE7_9SPHI</name>
<dbReference type="RefSeq" id="WP_057930463.1">
    <property type="nucleotide sequence ID" value="NZ_LMZQ01000001.1"/>
</dbReference>
<evidence type="ECO:0008006" key="12">
    <source>
        <dbReference type="Google" id="ProtNLM"/>
    </source>
</evidence>
<dbReference type="GO" id="GO:0005886">
    <property type="term" value="C:plasma membrane"/>
    <property type="evidence" value="ECO:0007669"/>
    <property type="project" value="UniProtKB-SubCell"/>
</dbReference>
<comment type="similarity">
    <text evidence="8">Belongs to the anion channel-forming bestrophin (TC 1.A.46) family.</text>
</comment>
<dbReference type="EMBL" id="LMZQ01000001">
    <property type="protein sequence ID" value="KRT17834.1"/>
    <property type="molecule type" value="Genomic_DNA"/>
</dbReference>
<dbReference type="GO" id="GO:0005254">
    <property type="term" value="F:chloride channel activity"/>
    <property type="evidence" value="ECO:0007669"/>
    <property type="project" value="InterPro"/>
</dbReference>
<feature type="transmembrane region" description="Helical" evidence="9">
    <location>
        <begin position="204"/>
        <end position="223"/>
    </location>
</feature>
<evidence type="ECO:0000256" key="6">
    <source>
        <dbReference type="ARBA" id="ARBA00023065"/>
    </source>
</evidence>
<dbReference type="InterPro" id="IPR044669">
    <property type="entry name" value="YneE/VCCN1/2-like"/>
</dbReference>
<evidence type="ECO:0000256" key="8">
    <source>
        <dbReference type="ARBA" id="ARBA00034708"/>
    </source>
</evidence>
<dbReference type="OrthoDB" id="445589at2"/>
<evidence type="ECO:0000256" key="7">
    <source>
        <dbReference type="ARBA" id="ARBA00023136"/>
    </source>
</evidence>
<evidence type="ECO:0000256" key="5">
    <source>
        <dbReference type="ARBA" id="ARBA00022989"/>
    </source>
</evidence>
<keyword evidence="7 9" id="KW-0472">Membrane</keyword>
<feature type="transmembrane region" description="Helical" evidence="9">
    <location>
        <begin position="229"/>
        <end position="245"/>
    </location>
</feature>
<comment type="caution">
    <text evidence="10">The sequence shown here is derived from an EMBL/GenBank/DDBJ whole genome shotgun (WGS) entry which is preliminary data.</text>
</comment>
<evidence type="ECO:0000313" key="10">
    <source>
        <dbReference type="EMBL" id="KRT17834.1"/>
    </source>
</evidence>
<feature type="transmembrane region" description="Helical" evidence="9">
    <location>
        <begin position="46"/>
        <end position="65"/>
    </location>
</feature>
<keyword evidence="5 9" id="KW-1133">Transmembrane helix</keyword>
<feature type="transmembrane region" description="Helical" evidence="9">
    <location>
        <begin position="20"/>
        <end position="40"/>
    </location>
</feature>
<organism evidence="10 11">
    <name type="scientific">Pedobacter ginsenosidimutans</name>
    <dbReference type="NCBI Taxonomy" id="687842"/>
    <lineage>
        <taxon>Bacteria</taxon>
        <taxon>Pseudomonadati</taxon>
        <taxon>Bacteroidota</taxon>
        <taxon>Sphingobacteriia</taxon>
        <taxon>Sphingobacteriales</taxon>
        <taxon>Sphingobacteriaceae</taxon>
        <taxon>Pedobacter</taxon>
    </lineage>
</organism>
<keyword evidence="3" id="KW-1003">Cell membrane</keyword>
<evidence type="ECO:0000313" key="11">
    <source>
        <dbReference type="Proteomes" id="UP000051950"/>
    </source>
</evidence>
<reference evidence="10 11" key="1">
    <citation type="submission" date="2015-11" db="EMBL/GenBank/DDBJ databases">
        <title>Sequence of Pedobacter ginsenosidimutans.</title>
        <authorList>
            <person name="Carson E."/>
            <person name="Keyser V."/>
            <person name="Newman J."/>
            <person name="Miller J."/>
        </authorList>
    </citation>
    <scope>NUCLEOTIDE SEQUENCE [LARGE SCALE GENOMIC DNA]</scope>
    <source>
        <strain evidence="10 11">KACC 14530</strain>
    </source>
</reference>
<accession>A0A0T5VVE7</accession>
<dbReference type="Pfam" id="PF25539">
    <property type="entry name" value="Bestrophin_2"/>
    <property type="match status" value="1"/>
</dbReference>
<protein>
    <recommendedName>
        <fullName evidence="12">Bestrophin</fullName>
    </recommendedName>
</protein>
<keyword evidence="11" id="KW-1185">Reference proteome</keyword>
<evidence type="ECO:0000256" key="2">
    <source>
        <dbReference type="ARBA" id="ARBA00022448"/>
    </source>
</evidence>
<keyword evidence="2" id="KW-0813">Transport</keyword>
<proteinExistence type="inferred from homology"/>
<gene>
    <name evidence="10" type="ORF">ASU31_00620</name>
</gene>
<evidence type="ECO:0000256" key="1">
    <source>
        <dbReference type="ARBA" id="ARBA00004651"/>
    </source>
</evidence>
<evidence type="ECO:0000256" key="9">
    <source>
        <dbReference type="SAM" id="Phobius"/>
    </source>
</evidence>
<dbReference type="PANTHER" id="PTHR33281:SF19">
    <property type="entry name" value="VOLTAGE-DEPENDENT ANION CHANNEL-FORMING PROTEIN YNEE"/>
    <property type="match status" value="1"/>
</dbReference>
<comment type="subcellular location">
    <subcellularLocation>
        <location evidence="1">Cell membrane</location>
        <topology evidence="1">Multi-pass membrane protein</topology>
    </subcellularLocation>
</comment>
<dbReference type="Proteomes" id="UP000051950">
    <property type="component" value="Unassembled WGS sequence"/>
</dbReference>
<evidence type="ECO:0000256" key="3">
    <source>
        <dbReference type="ARBA" id="ARBA00022475"/>
    </source>
</evidence>
<keyword evidence="6" id="KW-0406">Ion transport</keyword>
<sequence length="297" mass="34348">MLLKKNIPLHYIIKDIKAELCYVLIIGFAVYYITSVFRNVIPEMPLVIPAFLGTAISVILSFKLNQSYDRWWEARKVWGSIVNDSRSFILQLQSFLSKGSEDDIKKIAYRHIGWCNCLNWVLRGKDNEALLIAYLTEGEISNIKHHTNKHLAILQLNTMHLSSLREEDKINVYAYVQINNTIMSFSNSMGMLERIKSTVFPVTYRYFLHLTIYLFVITLSISLRDIESYFEIPLLLVISAAFFLLEKTASHMENPFNDLPTDTAMNAICNTIEINLKQLIHDEHIPGPIQSDTFYIM</sequence>